<protein>
    <submittedName>
        <fullName evidence="4">DUF3097 domain-containing protein</fullName>
    </submittedName>
</protein>
<comment type="caution">
    <text evidence="4">The sequence shown here is derived from an EMBL/GenBank/DDBJ whole genome shotgun (WGS) entry which is preliminary data.</text>
</comment>
<dbReference type="InterPro" id="IPR021447">
    <property type="entry name" value="DUF3097_C"/>
</dbReference>
<dbReference type="Proteomes" id="UP001200537">
    <property type="component" value="Unassembled WGS sequence"/>
</dbReference>
<reference evidence="4" key="1">
    <citation type="submission" date="2022-01" db="EMBL/GenBank/DDBJ databases">
        <title>Collection of gut derived symbiotic bacterial strains cultured from healthy donors.</title>
        <authorList>
            <person name="Lin H."/>
            <person name="Kohout C."/>
            <person name="Waligurski E."/>
            <person name="Pamer E.G."/>
        </authorList>
    </citation>
    <scope>NUCLEOTIDE SEQUENCE</scope>
    <source>
        <strain evidence="4">DFI.7.46</strain>
    </source>
</reference>
<feature type="domain" description="DUF3097" evidence="2">
    <location>
        <begin position="125"/>
        <end position="290"/>
    </location>
</feature>
<dbReference type="AlphaFoldDB" id="A0AAJ1EX95"/>
<feature type="domain" description="DUF3097" evidence="3">
    <location>
        <begin position="24"/>
        <end position="85"/>
    </location>
</feature>
<feature type="region of interest" description="Disordered" evidence="1">
    <location>
        <begin position="85"/>
        <end position="117"/>
    </location>
</feature>
<dbReference type="InterPro" id="IPR053883">
    <property type="entry name" value="DUF3097_N"/>
</dbReference>
<name>A0AAJ1EX95_9ACTO</name>
<sequence length="295" mass="32410">MFDRYGKDVLANDNWRKLPASRPVAATRGLVVEDVMTGFVGAVLRCYKSGGMYLVELEDRRGKVRAFPLGAGFWIDGKPVELRAPAPKVKNDKDPKLASGRAATNSGSRRAPQDGKRRARVARASRIWVEGRHDAELVEHVWGDDLRELGVVVEILDGVDHLPERLEEFAPTPRTRIGALVDHLVPGSKESRIAQHCIETFGEDAVAIAGHPFVDVWQAVKPQRVGLDSWPPVPRGSDIKVGSLQALGLPAANQADIAQGWKHILRQVRDWRDLEPGLLGPVESLIDFVTAAGTR</sequence>
<evidence type="ECO:0000313" key="4">
    <source>
        <dbReference type="EMBL" id="MCG4616971.1"/>
    </source>
</evidence>
<evidence type="ECO:0000259" key="3">
    <source>
        <dbReference type="Pfam" id="PF22845"/>
    </source>
</evidence>
<evidence type="ECO:0000313" key="5">
    <source>
        <dbReference type="Proteomes" id="UP001200537"/>
    </source>
</evidence>
<evidence type="ECO:0000259" key="2">
    <source>
        <dbReference type="Pfam" id="PF11296"/>
    </source>
</evidence>
<dbReference type="Pfam" id="PF11296">
    <property type="entry name" value="DUF3097_C"/>
    <property type="match status" value="1"/>
</dbReference>
<evidence type="ECO:0000256" key="1">
    <source>
        <dbReference type="SAM" id="MobiDB-lite"/>
    </source>
</evidence>
<accession>A0AAJ1EX95</accession>
<dbReference type="Pfam" id="PF22845">
    <property type="entry name" value="DUF3097_N"/>
    <property type="match status" value="1"/>
</dbReference>
<proteinExistence type="predicted"/>
<organism evidence="4 5">
    <name type="scientific">Varibaculum cambriense</name>
    <dbReference type="NCBI Taxonomy" id="184870"/>
    <lineage>
        <taxon>Bacteria</taxon>
        <taxon>Bacillati</taxon>
        <taxon>Actinomycetota</taxon>
        <taxon>Actinomycetes</taxon>
        <taxon>Actinomycetales</taxon>
        <taxon>Actinomycetaceae</taxon>
        <taxon>Varibaculum</taxon>
    </lineage>
</organism>
<dbReference type="EMBL" id="JAKNHJ010000001">
    <property type="protein sequence ID" value="MCG4616971.1"/>
    <property type="molecule type" value="Genomic_DNA"/>
</dbReference>
<gene>
    <name evidence="4" type="ORF">L0M99_00475</name>
</gene>
<dbReference type="RefSeq" id="WP_238127397.1">
    <property type="nucleotide sequence ID" value="NZ_JAKNHJ010000001.1"/>
</dbReference>